<name>A0A1M3KWX0_9BACT</name>
<dbReference type="EMBL" id="MKVH01000024">
    <property type="protein sequence ID" value="OJX56873.1"/>
    <property type="molecule type" value="Genomic_DNA"/>
</dbReference>
<dbReference type="SUPFAM" id="SSF55729">
    <property type="entry name" value="Acyl-CoA N-acyltransferases (Nat)"/>
    <property type="match status" value="1"/>
</dbReference>
<evidence type="ECO:0008006" key="3">
    <source>
        <dbReference type="Google" id="ProtNLM"/>
    </source>
</evidence>
<evidence type="ECO:0000313" key="2">
    <source>
        <dbReference type="Proteomes" id="UP000184233"/>
    </source>
</evidence>
<dbReference type="InterPro" id="IPR016181">
    <property type="entry name" value="Acyl_CoA_acyltransferase"/>
</dbReference>
<comment type="caution">
    <text evidence="1">The sequence shown here is derived from an EMBL/GenBank/DDBJ whole genome shotgun (WGS) entry which is preliminary data.</text>
</comment>
<gene>
    <name evidence="1" type="ORF">BGO89_10120</name>
</gene>
<dbReference type="AlphaFoldDB" id="A0A1M3KWX0"/>
<dbReference type="STRING" id="1895771.BGO89_10120"/>
<evidence type="ECO:0000313" key="1">
    <source>
        <dbReference type="EMBL" id="OJX56873.1"/>
    </source>
</evidence>
<dbReference type="Proteomes" id="UP000184233">
    <property type="component" value="Unassembled WGS sequence"/>
</dbReference>
<organism evidence="1 2">
    <name type="scientific">Candidatus Kapaibacterium thiocyanatum</name>
    <dbReference type="NCBI Taxonomy" id="1895771"/>
    <lineage>
        <taxon>Bacteria</taxon>
        <taxon>Pseudomonadati</taxon>
        <taxon>Candidatus Kapaibacteriota</taxon>
        <taxon>Candidatus Kapaibacteriia</taxon>
        <taxon>Candidatus Kapaibacteriales</taxon>
        <taxon>Candidatus Kapaibacteriaceae</taxon>
        <taxon>Candidatus Kapaibacterium</taxon>
    </lineage>
</organism>
<reference evidence="1 2" key="1">
    <citation type="submission" date="2016-09" db="EMBL/GenBank/DDBJ databases">
        <title>Genome-resolved meta-omics ties microbial dynamics to process performance in biotechnology for thiocyanate degradation.</title>
        <authorList>
            <person name="Kantor R.S."/>
            <person name="Huddy R.J."/>
            <person name="Iyer R."/>
            <person name="Thomas B.C."/>
            <person name="Brown C.T."/>
            <person name="Anantharaman K."/>
            <person name="Tringe S."/>
            <person name="Hettich R.L."/>
            <person name="Harrison S.T."/>
            <person name="Banfield J.F."/>
        </authorList>
    </citation>
    <scope>NUCLEOTIDE SEQUENCE [LARGE SCALE GENOMIC DNA]</scope>
    <source>
        <strain evidence="1">59-99</strain>
    </source>
</reference>
<sequence length="291" mass="32988">MGAVARRMLLPVDEDRCLPLLNTFPTDQYRDWSVLFRNGWNRIDDVVGVGVFDDGNAVGYLGTIQTERHLGGHVFRTVSLSTWYVLKEYRAHSMDLQRAVLEYDRCVVVGHTPIPQIMKRYDSLGYRSFDTNVRLLFPHPKGLFGMRDGVGVTVGLEAISPHLTDVERTLVADHLPYGCVPIRVASTDGRSTNLIAQRVMRRYKGFTLPTAHIVYLSDPAFFAEVSVVCRGDIMRHMRSRLIAMDARMYPSSAASFSMLVPLVTPRIYRSTFEIDTSLLDNLYSELVLFSF</sequence>
<protein>
    <recommendedName>
        <fullName evidence="3">N-acetyltransferase domain-containing protein</fullName>
    </recommendedName>
</protein>
<proteinExistence type="predicted"/>
<accession>A0A1M3KWX0</accession>